<keyword evidence="1" id="KW-0472">Membrane</keyword>
<evidence type="ECO:0008006" key="4">
    <source>
        <dbReference type="Google" id="ProtNLM"/>
    </source>
</evidence>
<accession>A0A2M7SC14</accession>
<gene>
    <name evidence="2" type="ORF">COY52_05480</name>
</gene>
<keyword evidence="1" id="KW-1133">Transmembrane helix</keyword>
<reference evidence="3" key="1">
    <citation type="submission" date="2017-09" db="EMBL/GenBank/DDBJ databases">
        <title>Depth-based differentiation of microbial function through sediment-hosted aquifers and enrichment of novel symbionts in the deep terrestrial subsurface.</title>
        <authorList>
            <person name="Probst A.J."/>
            <person name="Ladd B."/>
            <person name="Jarett J.K."/>
            <person name="Geller-Mcgrath D.E."/>
            <person name="Sieber C.M.K."/>
            <person name="Emerson J.B."/>
            <person name="Anantharaman K."/>
            <person name="Thomas B.C."/>
            <person name="Malmstrom R."/>
            <person name="Stieglmeier M."/>
            <person name="Klingl A."/>
            <person name="Woyke T."/>
            <person name="Ryan C.M."/>
            <person name="Banfield J.F."/>
        </authorList>
    </citation>
    <scope>NUCLEOTIDE SEQUENCE [LARGE SCALE GENOMIC DNA]</scope>
</reference>
<name>A0A2M7SC14_9BACT</name>
<dbReference type="Proteomes" id="UP000229307">
    <property type="component" value="Unassembled WGS sequence"/>
</dbReference>
<dbReference type="EMBL" id="PFMR01000149">
    <property type="protein sequence ID" value="PIZ17014.1"/>
    <property type="molecule type" value="Genomic_DNA"/>
</dbReference>
<evidence type="ECO:0000256" key="1">
    <source>
        <dbReference type="SAM" id="Phobius"/>
    </source>
</evidence>
<organism evidence="2 3">
    <name type="scientific">Candidatus Desantisbacteria bacterium CG_4_10_14_0_8_um_filter_48_22</name>
    <dbReference type="NCBI Taxonomy" id="1974543"/>
    <lineage>
        <taxon>Bacteria</taxon>
        <taxon>Candidatus Desantisiibacteriota</taxon>
    </lineage>
</organism>
<keyword evidence="1" id="KW-0812">Transmembrane</keyword>
<comment type="caution">
    <text evidence="2">The sequence shown here is derived from an EMBL/GenBank/DDBJ whole genome shotgun (WGS) entry which is preliminary data.</text>
</comment>
<evidence type="ECO:0000313" key="3">
    <source>
        <dbReference type="Proteomes" id="UP000229307"/>
    </source>
</evidence>
<proteinExistence type="predicted"/>
<protein>
    <recommendedName>
        <fullName evidence="4">Protein BatD</fullName>
    </recommendedName>
</protein>
<evidence type="ECO:0000313" key="2">
    <source>
        <dbReference type="EMBL" id="PIZ17014.1"/>
    </source>
</evidence>
<feature type="transmembrane region" description="Helical" evidence="1">
    <location>
        <begin position="160"/>
        <end position="178"/>
    </location>
</feature>
<sequence length="313" mass="35543">MKKILLLLLVFTLHVTRDTLHVVYAESAAVTVKSRVDRSKITVGDRIVYTVIVEKPAGAELAAFNPSPASEIFEVKDLRQEKPRKRGGKEITEFRYTITVFSVGSYAIPSLLVAYKDLAGNTSTASTDTIPILVESVLKGETAGADIRDIKPPLSIKSYLLFYVLAIAAGLVIFWILWKRRKGEPVFPAQKPLARPAHEIAIERLKKLEEMDLVLRGKIKKYYIVLSEIMRLYIEERYSVFATERTTTELYQEMRVKGIERRHCGMLKELLDQSDLVKFARFIPEKTEIDRDLAMAYEIVDLTKEIVPVEPAP</sequence>
<dbReference type="AlphaFoldDB" id="A0A2M7SC14"/>